<sequence length="364" mass="40594">MERVHFLVLIFFYAHLRCAVGSNNVPGIFIFGDSTIDAGNNRFIPNCTVQADFPPYGITFFHHPTGRFTDGRTVSDFISEFLELPLQKPLLEIEHEIANGTRKNFPTNGINFASAGSGVLPATNSEYGVIPIQVQLQQFKTLVEQNRIDKKLVRDSLFFIQSGNNDLFGYFIINPFDPPTLTPNAYVQSMVAQVEDFVDTIYKLGARRISLFGLGPVGCIPARALLPGAPVRKCYGKMNRMVKVFNTGLENIVTSFPVKYSGAIGVFGATYEIFHILQTNPKHYGFNDIENACCGYGKLGGELQCGMEGYTLCKSPNDHLFWDYFHPTESAYKFISKALWAGGPNNIRPFNLKKLCNITLPNNI</sequence>
<reference evidence="4" key="1">
    <citation type="submission" date="2019-12" db="EMBL/GenBank/DDBJ databases">
        <authorList>
            <person name="Scholes J."/>
        </authorList>
    </citation>
    <scope>NUCLEOTIDE SEQUENCE</scope>
</reference>
<dbReference type="Gene3D" id="3.40.50.1110">
    <property type="entry name" value="SGNH hydrolase"/>
    <property type="match status" value="1"/>
</dbReference>
<comment type="similarity">
    <text evidence="1">Belongs to the 'GDSL' lipolytic enzyme family.</text>
</comment>
<comment type="caution">
    <text evidence="4">The sequence shown here is derived from an EMBL/GenBank/DDBJ whole genome shotgun (WGS) entry which is preliminary data.</text>
</comment>
<evidence type="ECO:0000313" key="5">
    <source>
        <dbReference type="Proteomes" id="UP001153555"/>
    </source>
</evidence>
<dbReference type="Pfam" id="PF00657">
    <property type="entry name" value="Lipase_GDSL"/>
    <property type="match status" value="1"/>
</dbReference>
<gene>
    <name evidence="4" type="ORF">SHERM_06309</name>
</gene>
<organism evidence="4 5">
    <name type="scientific">Striga hermonthica</name>
    <name type="common">Purple witchweed</name>
    <name type="synonym">Buchnera hermonthica</name>
    <dbReference type="NCBI Taxonomy" id="68872"/>
    <lineage>
        <taxon>Eukaryota</taxon>
        <taxon>Viridiplantae</taxon>
        <taxon>Streptophyta</taxon>
        <taxon>Embryophyta</taxon>
        <taxon>Tracheophyta</taxon>
        <taxon>Spermatophyta</taxon>
        <taxon>Magnoliopsida</taxon>
        <taxon>eudicotyledons</taxon>
        <taxon>Gunneridae</taxon>
        <taxon>Pentapetalae</taxon>
        <taxon>asterids</taxon>
        <taxon>lamiids</taxon>
        <taxon>Lamiales</taxon>
        <taxon>Orobanchaceae</taxon>
        <taxon>Buchnereae</taxon>
        <taxon>Striga</taxon>
    </lineage>
</organism>
<feature type="signal peptide" evidence="3">
    <location>
        <begin position="1"/>
        <end position="21"/>
    </location>
</feature>
<keyword evidence="5" id="KW-1185">Reference proteome</keyword>
<dbReference type="CDD" id="cd01837">
    <property type="entry name" value="SGNH_plant_lipase_like"/>
    <property type="match status" value="1"/>
</dbReference>
<evidence type="ECO:0000256" key="3">
    <source>
        <dbReference type="SAM" id="SignalP"/>
    </source>
</evidence>
<dbReference type="InterPro" id="IPR001087">
    <property type="entry name" value="GDSL"/>
</dbReference>
<dbReference type="Proteomes" id="UP001153555">
    <property type="component" value="Unassembled WGS sequence"/>
</dbReference>
<protein>
    <submittedName>
        <fullName evidence="4">GDSL esterase/lipase 6</fullName>
    </submittedName>
</protein>
<evidence type="ECO:0000313" key="4">
    <source>
        <dbReference type="EMBL" id="CAA0839839.1"/>
    </source>
</evidence>
<dbReference type="PANTHER" id="PTHR45966:SF35">
    <property type="entry name" value="GDSL LIPASE_ESTERASE, SGNH HYDROLASE SUPERFAMILY"/>
    <property type="match status" value="1"/>
</dbReference>
<dbReference type="InterPro" id="IPR036514">
    <property type="entry name" value="SGNH_hydro_sf"/>
</dbReference>
<dbReference type="PANTHER" id="PTHR45966">
    <property type="entry name" value="GDSL-LIKE LIPASE/ACYLHYDROLASE"/>
    <property type="match status" value="1"/>
</dbReference>
<dbReference type="InterPro" id="IPR044552">
    <property type="entry name" value="GLIP1-5/GLL25"/>
</dbReference>
<dbReference type="AlphaFoldDB" id="A0A9N7P040"/>
<name>A0A9N7P040_STRHE</name>
<keyword evidence="2 3" id="KW-0732">Signal</keyword>
<proteinExistence type="inferred from homology"/>
<dbReference type="InterPro" id="IPR035669">
    <property type="entry name" value="SGNH_plant_lipase-like"/>
</dbReference>
<dbReference type="OrthoDB" id="1600564at2759"/>
<dbReference type="SUPFAM" id="SSF52266">
    <property type="entry name" value="SGNH hydrolase"/>
    <property type="match status" value="1"/>
</dbReference>
<evidence type="ECO:0000256" key="2">
    <source>
        <dbReference type="ARBA" id="ARBA00022729"/>
    </source>
</evidence>
<dbReference type="GO" id="GO:0016298">
    <property type="term" value="F:lipase activity"/>
    <property type="evidence" value="ECO:0007669"/>
    <property type="project" value="TreeGrafter"/>
</dbReference>
<evidence type="ECO:0000256" key="1">
    <source>
        <dbReference type="ARBA" id="ARBA00008668"/>
    </source>
</evidence>
<accession>A0A9N7P040</accession>
<feature type="chain" id="PRO_5040122796" evidence="3">
    <location>
        <begin position="22"/>
        <end position="364"/>
    </location>
</feature>
<dbReference type="EMBL" id="CACSLK010031655">
    <property type="protein sequence ID" value="CAA0839839.1"/>
    <property type="molecule type" value="Genomic_DNA"/>
</dbReference>